<feature type="compositionally biased region" description="Basic and acidic residues" evidence="3">
    <location>
        <begin position="943"/>
        <end position="957"/>
    </location>
</feature>
<feature type="compositionally biased region" description="Polar residues" evidence="3">
    <location>
        <begin position="405"/>
        <end position="418"/>
    </location>
</feature>
<feature type="compositionally biased region" description="Polar residues" evidence="3">
    <location>
        <begin position="374"/>
        <end position="391"/>
    </location>
</feature>
<dbReference type="Ensembl" id="ENSSAUT00010030704.1">
    <property type="protein sequence ID" value="ENSSAUP00010029114.1"/>
    <property type="gene ID" value="ENSSAUG00010012523.1"/>
</dbReference>
<dbReference type="Pfam" id="PF00030">
    <property type="entry name" value="Crystall"/>
    <property type="match status" value="6"/>
</dbReference>
<feature type="compositionally biased region" description="Low complexity" evidence="3">
    <location>
        <begin position="484"/>
        <end position="495"/>
    </location>
</feature>
<keyword evidence="2" id="KW-0677">Repeat</keyword>
<dbReference type="SUPFAM" id="SSF50370">
    <property type="entry name" value="Ricin B-like lectins"/>
    <property type="match status" value="1"/>
</dbReference>
<feature type="region of interest" description="Disordered" evidence="3">
    <location>
        <begin position="369"/>
        <end position="503"/>
    </location>
</feature>
<feature type="region of interest" description="Disordered" evidence="3">
    <location>
        <begin position="1079"/>
        <end position="1138"/>
    </location>
</feature>
<feature type="compositionally biased region" description="Pro residues" evidence="3">
    <location>
        <begin position="1385"/>
        <end position="1394"/>
    </location>
</feature>
<feature type="domain" description="Beta/gamma crystallin 'Greek key'" evidence="4">
    <location>
        <begin position="2030"/>
        <end position="2072"/>
    </location>
</feature>
<evidence type="ECO:0000259" key="4">
    <source>
        <dbReference type="PROSITE" id="PS50915"/>
    </source>
</evidence>
<dbReference type="InterPro" id="IPR001064">
    <property type="entry name" value="Beta/gamma_crystallin"/>
</dbReference>
<feature type="region of interest" description="Disordered" evidence="3">
    <location>
        <begin position="833"/>
        <end position="884"/>
    </location>
</feature>
<dbReference type="SMART" id="SM00247">
    <property type="entry name" value="XTALbg"/>
    <property type="match status" value="6"/>
</dbReference>
<feature type="compositionally biased region" description="Low complexity" evidence="3">
    <location>
        <begin position="1235"/>
        <end position="1247"/>
    </location>
</feature>
<dbReference type="GeneID" id="115578787"/>
<feature type="region of interest" description="Disordered" evidence="3">
    <location>
        <begin position="1624"/>
        <end position="1690"/>
    </location>
</feature>
<accession>A0A671VS94</accession>
<feature type="compositionally biased region" description="Polar residues" evidence="3">
    <location>
        <begin position="448"/>
        <end position="468"/>
    </location>
</feature>
<dbReference type="RefSeq" id="XP_030267814.1">
    <property type="nucleotide sequence ID" value="XM_030411954.1"/>
</dbReference>
<feature type="region of interest" description="Disordered" evidence="3">
    <location>
        <begin position="1290"/>
        <end position="1363"/>
    </location>
</feature>
<feature type="domain" description="Beta/gamma crystallin 'Greek key'" evidence="4">
    <location>
        <begin position="1929"/>
        <end position="1971"/>
    </location>
</feature>
<feature type="compositionally biased region" description="Polar residues" evidence="3">
    <location>
        <begin position="603"/>
        <end position="615"/>
    </location>
</feature>
<feature type="compositionally biased region" description="Polar residues" evidence="3">
    <location>
        <begin position="1343"/>
        <end position="1354"/>
    </location>
</feature>
<feature type="compositionally biased region" description="Low complexity" evidence="3">
    <location>
        <begin position="1534"/>
        <end position="1543"/>
    </location>
</feature>
<dbReference type="InParanoid" id="A0A671VS94"/>
<dbReference type="PRINTS" id="PR01367">
    <property type="entry name" value="BGCRYSTALLIN"/>
</dbReference>
<feature type="compositionally biased region" description="Polar residues" evidence="3">
    <location>
        <begin position="671"/>
        <end position="690"/>
    </location>
</feature>
<feature type="compositionally biased region" description="Basic residues" evidence="3">
    <location>
        <begin position="1"/>
        <end position="10"/>
    </location>
</feature>
<protein>
    <submittedName>
        <fullName evidence="5">Uncharacterized LOC115578787</fullName>
    </submittedName>
</protein>
<feature type="compositionally biased region" description="Basic and acidic residues" evidence="3">
    <location>
        <begin position="1079"/>
        <end position="1101"/>
    </location>
</feature>
<gene>
    <name evidence="5" type="primary">LOC115578787</name>
</gene>
<feature type="region of interest" description="Disordered" evidence="3">
    <location>
        <begin position="1530"/>
        <end position="1557"/>
    </location>
</feature>
<evidence type="ECO:0000313" key="6">
    <source>
        <dbReference type="Proteomes" id="UP000472265"/>
    </source>
</evidence>
<dbReference type="GO" id="GO:0007601">
    <property type="term" value="P:visual perception"/>
    <property type="evidence" value="ECO:0007669"/>
    <property type="project" value="TreeGrafter"/>
</dbReference>
<evidence type="ECO:0000256" key="2">
    <source>
        <dbReference type="ARBA" id="ARBA00022737"/>
    </source>
</evidence>
<feature type="compositionally biased region" description="Polar residues" evidence="3">
    <location>
        <begin position="1648"/>
        <end position="1667"/>
    </location>
</feature>
<feature type="compositionally biased region" description="Polar residues" evidence="3">
    <location>
        <begin position="633"/>
        <end position="659"/>
    </location>
</feature>
<feature type="region of interest" description="Disordered" evidence="3">
    <location>
        <begin position="47"/>
        <end position="82"/>
    </location>
</feature>
<comment type="similarity">
    <text evidence="1">Belongs to the beta/gamma-crystallin family.</text>
</comment>
<dbReference type="PANTHER" id="PTHR11818">
    <property type="entry name" value="BETA/GAMMA CRYSTALLIN"/>
    <property type="match status" value="1"/>
</dbReference>
<dbReference type="GO" id="GO:0002088">
    <property type="term" value="P:lens development in camera-type eye"/>
    <property type="evidence" value="ECO:0007669"/>
    <property type="project" value="TreeGrafter"/>
</dbReference>
<dbReference type="InterPro" id="IPR011024">
    <property type="entry name" value="G_crystallin-like"/>
</dbReference>
<dbReference type="Gene3D" id="2.60.20.10">
    <property type="entry name" value="Crystallins"/>
    <property type="match status" value="6"/>
</dbReference>
<feature type="compositionally biased region" description="Low complexity" evidence="3">
    <location>
        <begin position="1183"/>
        <end position="1195"/>
    </location>
</feature>
<proteinExistence type="inferred from homology"/>
<feature type="region of interest" description="Disordered" evidence="3">
    <location>
        <begin position="593"/>
        <end position="690"/>
    </location>
</feature>
<dbReference type="OrthoDB" id="8823304at2759"/>
<reference evidence="5" key="2">
    <citation type="submission" date="2025-08" db="UniProtKB">
        <authorList>
            <consortium name="Ensembl"/>
        </authorList>
    </citation>
    <scope>IDENTIFICATION</scope>
</reference>
<evidence type="ECO:0000256" key="1">
    <source>
        <dbReference type="ARBA" id="ARBA00009646"/>
    </source>
</evidence>
<evidence type="ECO:0000256" key="3">
    <source>
        <dbReference type="SAM" id="MobiDB-lite"/>
    </source>
</evidence>
<dbReference type="Proteomes" id="UP000472265">
    <property type="component" value="Chromosome 3"/>
</dbReference>
<organism evidence="5 6">
    <name type="scientific">Sparus aurata</name>
    <name type="common">Gilthead sea bream</name>
    <dbReference type="NCBI Taxonomy" id="8175"/>
    <lineage>
        <taxon>Eukaryota</taxon>
        <taxon>Metazoa</taxon>
        <taxon>Chordata</taxon>
        <taxon>Craniata</taxon>
        <taxon>Vertebrata</taxon>
        <taxon>Euteleostomi</taxon>
        <taxon>Actinopterygii</taxon>
        <taxon>Neopterygii</taxon>
        <taxon>Teleostei</taxon>
        <taxon>Neoteleostei</taxon>
        <taxon>Acanthomorphata</taxon>
        <taxon>Eupercaria</taxon>
        <taxon>Spariformes</taxon>
        <taxon>Sparidae</taxon>
        <taxon>Sparus</taxon>
    </lineage>
</organism>
<sequence>MAKSSPRKSLKSWFSRSEANLSVPPAEKDADKSAGEKKKFKFLKFKTKSKGSSAPEKPAKEIQQVASAVDPGNADENGEAYAGNINKKSTLYATAPRSKSKELSYSELDLRKPKRFATFSFGLRKRKKRDEENMSKSTFGLHGPGIEEQEKTLDVSQMKLDQTNMKRFSMSQPELDTSDTFDIPSPPPVATNQTEAYFTLLNQSEPSIAINTQTEANEPRTNCSHPVDVHQEPKRAPIATIPELQLDDPISSEMKDTPVCDNSSEIDLRSSASTTHTTTTSAVDDETVAIVPVSQPGVELETSGLKAALVDSARNGESGNVIFQQSDTKTDTSRTESTGVTVSKYQPPNNKPNTTSVDAQIDATITESRPVPHTDNSALNTSAIDSTNNSLHDNDILRQSDTKTDISFSTGVTMSNHQPDAPNTAGCTNQNDKPSVKNVDSKLDKTITESSPLPPTDNSAPNADSASVPQEVVIPRTERSLPETANSVTTTSAVSGERSSRPVDQDKVYGELYDSLFPQNFTSEVLSSLLNPPAQVYSEIRHLDTKSKPVMIKTRNECQTETNVTYSHLSASPTFDTAARSLDDAVAGYTNMNSADSEGISPGESSRSTSYQTSAVLGPDGDLDINHRYPPSSLLSGSKPADNNTIPFSELTHSPSEVKSGSFRGPVKSVPVNQSSAPPASDYVTPQGTDSQITEPIRRVILVKELVTDEASADTGSLVPVPDKMSAVEDLENKLEIAVPPARMEGLDGPLSPTYLSMGSDDGSAMEIYYSAEEDNADSEEEEMYKVDKIEDLRVADRVKEATGLPEEFTRQGEVTGMRLSERGEGEMRVVKVQNEGGKMDTEEKKDVNSWTEMQQQLRGQTSSQAQPRETGLSEFLVGSDAESQVKEEATKVFLRVKEEGQEERKEELLATPVQQVNKLMVCEFAPPSSEPRGQGEGSEGNWTKELETKDHRDGEKPNPSQEIQYLAHKDISPAHMHTASSDTGEVDMITPKAGGEASTASTIISNNATTSPGQDSCGGVKVVTGALTCSAELRSDATGIEHNRAPVENQSSEWVDTITQHADRTWTIQEQVAVELSAPEKDARRPDTEAADTLTERYQHPTEPQLDLYQGSPTAPQVFASENQPPEADQEAADKMNSGYSSLSTKLTIKNISPSQEDESKRFRKLSLIREGGAAEAGQDAVESSTTSTTVTEVNGADLSSEYRWKNRFEWVSRDRPYTPEDSSYADSLSNRVSDTYSGPSSLSSSALPEATAYKYVSHAYSSETSTSPEEHITPGNRLYDRAKVYLSGEGEPAGERRYEWRSSLVEQEEPAAAAGERERLREAEPERIKSRWDSPQLLVSGLSSTQQSSYDATDSFRDHDDYDSSRFTGVFQATRVELVSEPAAPPSTPPASPDTDSPSQFEMDSLVDTLKSMGPTLKPRHTLMRPPVPTLVSSLPPIVEDAPSPVTSDVPDSITSALNGFHSQPTLPTLPADLGLKRSTVRDTRSPLELMKQSQQNVFNHQQDQQQIGTRALNLPLRSSATNSIVMRKSSDSSPDELLSPVHNGNGILQSPNTGSRLDNSVIFGGYRSSSIDQTHDGKQAHRQLFRAASLPEIGPKEPDVGSGTDLASSRFERFSFLLNSSSSASGSLSGADDSNARMSRPPQLGVTSPPSSNSPTRLLSPTSSMDHRPFAPTDSPRSMFGQTQGFGMGMGVGNGGLGTPILQRSFSSEGIMGVQQTPLFISEQGGSQFQSQEPERNLTMKYRAFPDAYLTKEKEHGKLNPRPGKMYIFDRPGMCGQRTEVRGDVIDATPWELEETISIRVVRGGWVLYEKPNFKGEKIALDEGDIELTCPFNPPEEQPQNGQKEGEVKGAEQNGEAAEGQTEAKPARRFIIGSIRRAVRDYSVPEISLFPEENAEGKKVVFRDTSDDARIFGFPIKANSIIINAGLWLVYAHPFFQGVPRVLEVGGYSNPAAWGVESPYVGSVHPLKVGEPRVENTSEPKMVVFEKPYFSGKSRTINCSMKDFMTRMDLTQKAFMHNIGSLKVLGGIWVGYEKENFRGHQYLLEEGEYHDWRVWGGCDAEMRSVRVIRADLTDPMMVMFELPEEEEEEQGMQGEENTFEVTEAIPDVELFGYKTSTRSIHVLNGAWIAYSHVDFSGSQYILEKGFYNNCADWGSQDNRICSVQPILLAQSESSKARNEVILYSEPDFQGECHYIDRNQDAVSEKLLTKSCRVSGGSWVIYEHKQYTGNLYVLSEGDYPNLTSMGCPPTFAIRSIKAVPMTFTVPSISLFGLECLEGREITMDTEIINMVEEGFNNHILSLRVNRGCWVICEHGNFRGRQFLLEPIEITNWLKFSSLQTVGSLFPIRQKRRYFRIKNTERGHFMSIQGGVEEMKSGRVVVSPEAEPMSDIWYYQDGFIKNKLSQTMSLQVMGNVEPGAKAVLWSETRQPLQTWTTQMRGLITSLTFPGMVLDVKGGKTYDKDHVVILPENDERPSQQWAIELL</sequence>
<feature type="compositionally biased region" description="Polar residues" evidence="3">
    <location>
        <begin position="849"/>
        <end position="868"/>
    </location>
</feature>
<dbReference type="CTD" id="55057"/>
<feature type="domain" description="Beta/gamma crystallin 'Greek key'" evidence="4">
    <location>
        <begin position="1807"/>
        <end position="1855"/>
    </location>
</feature>
<reference evidence="5" key="1">
    <citation type="submission" date="2021-04" db="EMBL/GenBank/DDBJ databases">
        <authorList>
            <consortium name="Wellcome Sanger Institute Data Sharing"/>
        </authorList>
    </citation>
    <scope>NUCLEOTIDE SEQUENCE [LARGE SCALE GENOMIC DNA]</scope>
</reference>
<feature type="region of interest" description="Disordered" evidence="3">
    <location>
        <begin position="1835"/>
        <end position="1866"/>
    </location>
</feature>
<feature type="compositionally biased region" description="Basic and acidic residues" evidence="3">
    <location>
        <begin position="392"/>
        <end position="404"/>
    </location>
</feature>
<feature type="region of interest" description="Disordered" evidence="3">
    <location>
        <begin position="925"/>
        <end position="966"/>
    </location>
</feature>
<name>A0A671VS94_SPAAU</name>
<feature type="region of interest" description="Disordered" evidence="3">
    <location>
        <begin position="1216"/>
        <end position="1247"/>
    </location>
</feature>
<dbReference type="PROSITE" id="PS50915">
    <property type="entry name" value="CRYSTALLIN_BETA_GAMMA"/>
    <property type="match status" value="8"/>
</dbReference>
<feature type="domain" description="Beta/gamma crystallin 'Greek key'" evidence="4">
    <location>
        <begin position="2219"/>
        <end position="2262"/>
    </location>
</feature>
<feature type="compositionally biased region" description="Basic and acidic residues" evidence="3">
    <location>
        <begin position="838"/>
        <end position="848"/>
    </location>
</feature>
<evidence type="ECO:0000313" key="5">
    <source>
        <dbReference type="Ensembl" id="ENSSAUP00010029114.1"/>
    </source>
</evidence>
<feature type="region of interest" description="Disordered" evidence="3">
    <location>
        <begin position="326"/>
        <end position="356"/>
    </location>
</feature>
<dbReference type="SUPFAM" id="SSF49695">
    <property type="entry name" value="gamma-Crystallin-like"/>
    <property type="match status" value="3"/>
</dbReference>
<feature type="domain" description="Beta/gamma crystallin 'Greek key'" evidence="4">
    <location>
        <begin position="2181"/>
        <end position="2218"/>
    </location>
</feature>
<dbReference type="GeneTree" id="ENSGT00940000157740"/>
<feature type="compositionally biased region" description="Basic and acidic residues" evidence="3">
    <location>
        <begin position="1317"/>
        <end position="1334"/>
    </location>
</feature>
<feature type="domain" description="Beta/gamma crystallin 'Greek key'" evidence="4">
    <location>
        <begin position="2309"/>
        <end position="2350"/>
    </location>
</feature>
<reference evidence="5" key="3">
    <citation type="submission" date="2025-09" db="UniProtKB">
        <authorList>
            <consortium name="Ensembl"/>
        </authorList>
    </citation>
    <scope>IDENTIFICATION</scope>
</reference>
<dbReference type="InterPro" id="IPR000772">
    <property type="entry name" value="Ricin_B_lectin"/>
</dbReference>
<feature type="region of interest" description="Disordered" evidence="3">
    <location>
        <begin position="1383"/>
        <end position="1403"/>
    </location>
</feature>
<dbReference type="Pfam" id="PF00652">
    <property type="entry name" value="Ricin_B_lectin"/>
    <property type="match status" value="1"/>
</dbReference>
<dbReference type="PANTHER" id="PTHR11818:SF50">
    <property type="entry name" value="BETA_GAMMA CRYSTALLIN DOMAIN-CONTAINING PROTEIN 2"/>
    <property type="match status" value="1"/>
</dbReference>
<dbReference type="OMA" id="KPRFHKV"/>
<feature type="compositionally biased region" description="Low complexity" evidence="3">
    <location>
        <begin position="1624"/>
        <end position="1636"/>
    </location>
</feature>
<feature type="compositionally biased region" description="Polar residues" evidence="3">
    <location>
        <begin position="335"/>
        <end position="356"/>
    </location>
</feature>
<dbReference type="Gene3D" id="2.80.10.50">
    <property type="match status" value="1"/>
</dbReference>
<feature type="region of interest" description="Disordered" evidence="3">
    <location>
        <begin position="1"/>
        <end position="34"/>
    </location>
</feature>
<feature type="domain" description="Beta/gamma crystallin 'Greek key'" evidence="4">
    <location>
        <begin position="2128"/>
        <end position="2170"/>
    </location>
</feature>
<dbReference type="InterPro" id="IPR050252">
    <property type="entry name" value="Beta/Gamma-Crystallin"/>
</dbReference>
<feature type="region of interest" description="Disordered" evidence="3">
    <location>
        <begin position="1173"/>
        <end position="1196"/>
    </location>
</feature>
<feature type="domain" description="Beta/gamma crystallin 'Greek key'" evidence="4">
    <location>
        <begin position="1983"/>
        <end position="2029"/>
    </location>
</feature>
<feature type="compositionally biased region" description="Polar residues" evidence="3">
    <location>
        <begin position="1222"/>
        <end position="1234"/>
    </location>
</feature>
<dbReference type="GO" id="GO:0005212">
    <property type="term" value="F:structural constituent of eye lens"/>
    <property type="evidence" value="ECO:0007669"/>
    <property type="project" value="TreeGrafter"/>
</dbReference>
<dbReference type="PROSITE" id="PS50231">
    <property type="entry name" value="RICIN_B_LECTIN"/>
    <property type="match status" value="1"/>
</dbReference>
<keyword evidence="6" id="KW-1185">Reference proteome</keyword>
<dbReference type="InterPro" id="IPR035992">
    <property type="entry name" value="Ricin_B-like_lectins"/>
</dbReference>
<feature type="compositionally biased region" description="Polar residues" evidence="3">
    <location>
        <begin position="1112"/>
        <end position="1125"/>
    </location>
</feature>